<organism evidence="1 2">
    <name type="scientific">Apostasia shenzhenica</name>
    <dbReference type="NCBI Taxonomy" id="1088818"/>
    <lineage>
        <taxon>Eukaryota</taxon>
        <taxon>Viridiplantae</taxon>
        <taxon>Streptophyta</taxon>
        <taxon>Embryophyta</taxon>
        <taxon>Tracheophyta</taxon>
        <taxon>Spermatophyta</taxon>
        <taxon>Magnoliopsida</taxon>
        <taxon>Liliopsida</taxon>
        <taxon>Asparagales</taxon>
        <taxon>Orchidaceae</taxon>
        <taxon>Apostasioideae</taxon>
        <taxon>Apostasia</taxon>
    </lineage>
</organism>
<accession>A0A2I0AWN0</accession>
<name>A0A2I0AWN0_9ASPA</name>
<dbReference type="AlphaFoldDB" id="A0A2I0AWN0"/>
<evidence type="ECO:0000313" key="2">
    <source>
        <dbReference type="Proteomes" id="UP000236161"/>
    </source>
</evidence>
<reference evidence="1 2" key="1">
    <citation type="journal article" date="2017" name="Nature">
        <title>The Apostasia genome and the evolution of orchids.</title>
        <authorList>
            <person name="Zhang G.Q."/>
            <person name="Liu K.W."/>
            <person name="Li Z."/>
            <person name="Lohaus R."/>
            <person name="Hsiao Y.Y."/>
            <person name="Niu S.C."/>
            <person name="Wang J.Y."/>
            <person name="Lin Y.C."/>
            <person name="Xu Q."/>
            <person name="Chen L.J."/>
            <person name="Yoshida K."/>
            <person name="Fujiwara S."/>
            <person name="Wang Z.W."/>
            <person name="Zhang Y.Q."/>
            <person name="Mitsuda N."/>
            <person name="Wang M."/>
            <person name="Liu G.H."/>
            <person name="Pecoraro L."/>
            <person name="Huang H.X."/>
            <person name="Xiao X.J."/>
            <person name="Lin M."/>
            <person name="Wu X.Y."/>
            <person name="Wu W.L."/>
            <person name="Chen Y.Y."/>
            <person name="Chang S.B."/>
            <person name="Sakamoto S."/>
            <person name="Ohme-Takagi M."/>
            <person name="Yagi M."/>
            <person name="Zeng S.J."/>
            <person name="Shen C.Y."/>
            <person name="Yeh C.M."/>
            <person name="Luo Y.B."/>
            <person name="Tsai W.C."/>
            <person name="Van de Peer Y."/>
            <person name="Liu Z.J."/>
        </authorList>
    </citation>
    <scope>NUCLEOTIDE SEQUENCE [LARGE SCALE GENOMIC DNA]</scope>
    <source>
        <strain evidence="2">cv. Shenzhen</strain>
        <tissue evidence="1">Stem</tissue>
    </source>
</reference>
<sequence length="83" mass="9587">MADEEHAKEWKQVNGELMPPKDTLVFREVMSVKQITCADDNRVVSFEFQIQVRLGFEDGVLYASLLNDSFVGFRLGPWMYLTV</sequence>
<dbReference type="Proteomes" id="UP000236161">
    <property type="component" value="Unassembled WGS sequence"/>
</dbReference>
<dbReference type="EMBL" id="KZ451943">
    <property type="protein sequence ID" value="PKA59954.1"/>
    <property type="molecule type" value="Genomic_DNA"/>
</dbReference>
<evidence type="ECO:0000313" key="1">
    <source>
        <dbReference type="EMBL" id="PKA59954.1"/>
    </source>
</evidence>
<proteinExistence type="predicted"/>
<protein>
    <submittedName>
        <fullName evidence="1">Uncharacterized protein</fullName>
    </submittedName>
</protein>
<keyword evidence="2" id="KW-1185">Reference proteome</keyword>
<gene>
    <name evidence="1" type="ORF">AXF42_Ash016012</name>
</gene>